<evidence type="ECO:0000313" key="2">
    <source>
        <dbReference type="Proteomes" id="UP001565447"/>
    </source>
</evidence>
<organism evidence="1 2">
    <name type="scientific">Streptomyces albogriseolus</name>
    <dbReference type="NCBI Taxonomy" id="1887"/>
    <lineage>
        <taxon>Bacteria</taxon>
        <taxon>Bacillati</taxon>
        <taxon>Actinomycetota</taxon>
        <taxon>Actinomycetes</taxon>
        <taxon>Kitasatosporales</taxon>
        <taxon>Streptomycetaceae</taxon>
        <taxon>Streptomyces</taxon>
        <taxon>Streptomyces albogriseolus group</taxon>
    </lineage>
</organism>
<dbReference type="Proteomes" id="UP001565447">
    <property type="component" value="Unassembled WGS sequence"/>
</dbReference>
<reference evidence="1" key="1">
    <citation type="submission" date="2024-07" db="EMBL/GenBank/DDBJ databases">
        <title>Genome sequencing of plant associated microbes to promote plant fitness in Sorghum bicolor and Oryza sativa.</title>
        <authorList>
            <person name="Coleman-Derr D."/>
        </authorList>
    </citation>
    <scope>NUCLEOTIDE SEQUENCE</scope>
    <source>
        <strain evidence="1">SAI-173</strain>
    </source>
</reference>
<accession>A0ACC6UP51</accession>
<sequence length="128" mass="13831">MGRRHRAQEPQWGPRPPQAPPPGTDYQPAPAGSGPPPQPPPRKKHRVFLWSFLAIQVVFLIWVIWGIAQGGGTPEQCRGRTGDDLDLCNSASDAGTAIGVGLVIALWAAVDVILGITYGIYRLATRRT</sequence>
<evidence type="ECO:0000313" key="1">
    <source>
        <dbReference type="EMBL" id="MEY9813270.1"/>
    </source>
</evidence>
<comment type="caution">
    <text evidence="1">The sequence shown here is derived from an EMBL/GenBank/DDBJ whole genome shotgun (WGS) entry which is preliminary data.</text>
</comment>
<dbReference type="EMBL" id="JBGCBD010000002">
    <property type="protein sequence ID" value="MEY9813270.1"/>
    <property type="molecule type" value="Genomic_DNA"/>
</dbReference>
<protein>
    <submittedName>
        <fullName evidence="1">Uncharacterized protein</fullName>
    </submittedName>
</protein>
<name>A0ACC6UP51_STRAO</name>
<proteinExistence type="predicted"/>
<gene>
    <name evidence="1" type="ORF">RKD21_003527</name>
</gene>
<keyword evidence="2" id="KW-1185">Reference proteome</keyword>